<dbReference type="InterPro" id="IPR000639">
    <property type="entry name" value="Epox_hydrolase-like"/>
</dbReference>
<organism evidence="6 7">
    <name type="scientific">Phialemonium atrogriseum</name>
    <dbReference type="NCBI Taxonomy" id="1093897"/>
    <lineage>
        <taxon>Eukaryota</taxon>
        <taxon>Fungi</taxon>
        <taxon>Dikarya</taxon>
        <taxon>Ascomycota</taxon>
        <taxon>Pezizomycotina</taxon>
        <taxon>Sordariomycetes</taxon>
        <taxon>Sordariomycetidae</taxon>
        <taxon>Cephalothecales</taxon>
        <taxon>Cephalothecaceae</taxon>
        <taxon>Phialemonium</taxon>
    </lineage>
</organism>
<dbReference type="GeneID" id="85305845"/>
<dbReference type="EMBL" id="MU839023">
    <property type="protein sequence ID" value="KAK1763944.1"/>
    <property type="molecule type" value="Genomic_DNA"/>
</dbReference>
<dbReference type="PRINTS" id="PR00412">
    <property type="entry name" value="EPOXHYDRLASE"/>
</dbReference>
<protein>
    <submittedName>
        <fullName evidence="6">Alpha/Beta hydrolase protein</fullName>
    </submittedName>
</protein>
<keyword evidence="2 6" id="KW-0378">Hydrolase</keyword>
<proteinExistence type="inferred from homology"/>
<dbReference type="PIRSF" id="PIRSF001112">
    <property type="entry name" value="Epoxide_hydrolase"/>
    <property type="match status" value="1"/>
</dbReference>
<name>A0AAJ0BT05_9PEZI</name>
<dbReference type="PANTHER" id="PTHR21661:SF39">
    <property type="entry name" value="HYDROLASE, PUTATIVE (AFU_ORTHOLOGUE AFUA_3G08960)-RELATED"/>
    <property type="match status" value="1"/>
</dbReference>
<feature type="compositionally biased region" description="Polar residues" evidence="4">
    <location>
        <begin position="1"/>
        <end position="13"/>
    </location>
</feature>
<dbReference type="AlphaFoldDB" id="A0AAJ0BT05"/>
<gene>
    <name evidence="6" type="ORF">QBC33DRAFT_210581</name>
</gene>
<feature type="active site" description="Proton acceptor" evidence="3">
    <location>
        <position position="376"/>
    </location>
</feature>
<dbReference type="InterPro" id="IPR029058">
    <property type="entry name" value="AB_hydrolase_fold"/>
</dbReference>
<dbReference type="RefSeq" id="XP_060280157.1">
    <property type="nucleotide sequence ID" value="XM_060422658.1"/>
</dbReference>
<evidence type="ECO:0000313" key="6">
    <source>
        <dbReference type="EMBL" id="KAK1763944.1"/>
    </source>
</evidence>
<dbReference type="InterPro" id="IPR010497">
    <property type="entry name" value="Epoxide_hydro_N"/>
</dbReference>
<feature type="domain" description="Epoxide hydrolase N-terminal" evidence="5">
    <location>
        <begin position="20"/>
        <end position="133"/>
    </location>
</feature>
<feature type="active site" description="Nucleophile" evidence="3">
    <location>
        <position position="201"/>
    </location>
</feature>
<accession>A0AAJ0BT05</accession>
<dbReference type="PANTHER" id="PTHR21661">
    <property type="entry name" value="EPOXIDE HYDROLASE 1-RELATED"/>
    <property type="match status" value="1"/>
</dbReference>
<dbReference type="GO" id="GO:0097176">
    <property type="term" value="P:epoxide metabolic process"/>
    <property type="evidence" value="ECO:0007669"/>
    <property type="project" value="TreeGrafter"/>
</dbReference>
<dbReference type="Proteomes" id="UP001244011">
    <property type="component" value="Unassembled WGS sequence"/>
</dbReference>
<feature type="active site" description="Proton donor" evidence="3">
    <location>
        <position position="323"/>
    </location>
</feature>
<dbReference type="SUPFAM" id="SSF53474">
    <property type="entry name" value="alpha/beta-Hydrolases"/>
    <property type="match status" value="1"/>
</dbReference>
<evidence type="ECO:0000256" key="4">
    <source>
        <dbReference type="SAM" id="MobiDB-lite"/>
    </source>
</evidence>
<evidence type="ECO:0000256" key="3">
    <source>
        <dbReference type="PIRSR" id="PIRSR001112-1"/>
    </source>
</evidence>
<feature type="region of interest" description="Disordered" evidence="4">
    <location>
        <begin position="1"/>
        <end position="22"/>
    </location>
</feature>
<dbReference type="GO" id="GO:0004301">
    <property type="term" value="F:epoxide hydrolase activity"/>
    <property type="evidence" value="ECO:0007669"/>
    <property type="project" value="TreeGrafter"/>
</dbReference>
<keyword evidence="7" id="KW-1185">Reference proteome</keyword>
<comment type="similarity">
    <text evidence="1">Belongs to the peptidase S33 family.</text>
</comment>
<evidence type="ECO:0000256" key="1">
    <source>
        <dbReference type="ARBA" id="ARBA00010088"/>
    </source>
</evidence>
<dbReference type="Gene3D" id="3.40.50.1820">
    <property type="entry name" value="alpha/beta hydrolase"/>
    <property type="match status" value="1"/>
</dbReference>
<evidence type="ECO:0000313" key="7">
    <source>
        <dbReference type="Proteomes" id="UP001244011"/>
    </source>
</evidence>
<dbReference type="InterPro" id="IPR016292">
    <property type="entry name" value="Epoxide_hydrolase"/>
</dbReference>
<comment type="caution">
    <text evidence="6">The sequence shown here is derived from an EMBL/GenBank/DDBJ whole genome shotgun (WGS) entry which is preliminary data.</text>
</comment>
<evidence type="ECO:0000256" key="2">
    <source>
        <dbReference type="ARBA" id="ARBA00022801"/>
    </source>
</evidence>
<dbReference type="Pfam" id="PF06441">
    <property type="entry name" value="EHN"/>
    <property type="match status" value="1"/>
</dbReference>
<sequence length="406" mass="44923">MATDSPSFGTIPQNAPGKPEPFTLRVSDEDLADFRSLLRLSKVGPATWENGRGDGSLGVTRDWLAGAKDAWLDSFDWRTHEAHINSFPNFKLAVQDAECGGELDVHFAALFSARPDATPVIFMHGWPGSFLEFLPILDLLRQRYTPETLPFHAVVPSLPGYTLSSGPPVDRDFTLRDAARVLNRLMVDLGFGGGYVAQGGDVGYFLARIMSATYDECKALHVNFLFPGAGDMPKTYEGLSEQDVRHIERTKHWRATGSAYSLEHGTRPATIGLVLSSSPLALLAWIGEKLLEWVDEPLPLDTILRMVSLYWFTSTFPRCIYPYRSILASHTKPLPISREKPLGYSYFPQELAGLPEAWDSLFPNLKFRSSHSKGGHFAALEQPEALLGDVEKFVKLVGPIQGTASE</sequence>
<reference evidence="6" key="1">
    <citation type="submission" date="2023-06" db="EMBL/GenBank/DDBJ databases">
        <title>Genome-scale phylogeny and comparative genomics of the fungal order Sordariales.</title>
        <authorList>
            <consortium name="Lawrence Berkeley National Laboratory"/>
            <person name="Hensen N."/>
            <person name="Bonometti L."/>
            <person name="Westerberg I."/>
            <person name="Brannstrom I.O."/>
            <person name="Guillou S."/>
            <person name="Cros-Aarteil S."/>
            <person name="Calhoun S."/>
            <person name="Haridas S."/>
            <person name="Kuo A."/>
            <person name="Mondo S."/>
            <person name="Pangilinan J."/>
            <person name="Riley R."/>
            <person name="Labutti K."/>
            <person name="Andreopoulos B."/>
            <person name="Lipzen A."/>
            <person name="Chen C."/>
            <person name="Yanf M."/>
            <person name="Daum C."/>
            <person name="Ng V."/>
            <person name="Clum A."/>
            <person name="Steindorff A."/>
            <person name="Ohm R."/>
            <person name="Martin F."/>
            <person name="Silar P."/>
            <person name="Natvig D."/>
            <person name="Lalanne C."/>
            <person name="Gautier V."/>
            <person name="Ament-Velasquez S.L."/>
            <person name="Kruys A."/>
            <person name="Hutchinson M.I."/>
            <person name="Powell A.J."/>
            <person name="Barry K."/>
            <person name="Miller A.N."/>
            <person name="Grigoriev I.V."/>
            <person name="Debuchy R."/>
            <person name="Gladieux P."/>
            <person name="Thoren M.H."/>
            <person name="Johannesson H."/>
        </authorList>
    </citation>
    <scope>NUCLEOTIDE SEQUENCE</scope>
    <source>
        <strain evidence="6">8032-3</strain>
    </source>
</reference>
<evidence type="ECO:0000259" key="5">
    <source>
        <dbReference type="Pfam" id="PF06441"/>
    </source>
</evidence>